<comment type="caution">
    <text evidence="2">The sequence shown here is derived from an EMBL/GenBank/DDBJ whole genome shotgun (WGS) entry which is preliminary data.</text>
</comment>
<name>A0AAD7BE20_9AGAR</name>
<reference evidence="2" key="1">
    <citation type="submission" date="2023-03" db="EMBL/GenBank/DDBJ databases">
        <title>Massive genome expansion in bonnet fungi (Mycena s.s.) driven by repeated elements and novel gene families across ecological guilds.</title>
        <authorList>
            <consortium name="Lawrence Berkeley National Laboratory"/>
            <person name="Harder C.B."/>
            <person name="Miyauchi S."/>
            <person name="Viragh M."/>
            <person name="Kuo A."/>
            <person name="Thoen E."/>
            <person name="Andreopoulos B."/>
            <person name="Lu D."/>
            <person name="Skrede I."/>
            <person name="Drula E."/>
            <person name="Henrissat B."/>
            <person name="Morin E."/>
            <person name="Kohler A."/>
            <person name="Barry K."/>
            <person name="LaButti K."/>
            <person name="Morin E."/>
            <person name="Salamov A."/>
            <person name="Lipzen A."/>
            <person name="Mereny Z."/>
            <person name="Hegedus B."/>
            <person name="Baldrian P."/>
            <person name="Stursova M."/>
            <person name="Weitz H."/>
            <person name="Taylor A."/>
            <person name="Grigoriev I.V."/>
            <person name="Nagy L.G."/>
            <person name="Martin F."/>
            <person name="Kauserud H."/>
        </authorList>
    </citation>
    <scope>NUCLEOTIDE SEQUENCE</scope>
    <source>
        <strain evidence="2">9284</strain>
    </source>
</reference>
<feature type="compositionally biased region" description="Pro residues" evidence="1">
    <location>
        <begin position="612"/>
        <end position="623"/>
    </location>
</feature>
<feature type="compositionally biased region" description="Low complexity" evidence="1">
    <location>
        <begin position="639"/>
        <end position="652"/>
    </location>
</feature>
<organism evidence="2 3">
    <name type="scientific">Roridomyces roridus</name>
    <dbReference type="NCBI Taxonomy" id="1738132"/>
    <lineage>
        <taxon>Eukaryota</taxon>
        <taxon>Fungi</taxon>
        <taxon>Dikarya</taxon>
        <taxon>Basidiomycota</taxon>
        <taxon>Agaricomycotina</taxon>
        <taxon>Agaricomycetes</taxon>
        <taxon>Agaricomycetidae</taxon>
        <taxon>Agaricales</taxon>
        <taxon>Marasmiineae</taxon>
        <taxon>Mycenaceae</taxon>
        <taxon>Roridomyces</taxon>
    </lineage>
</organism>
<evidence type="ECO:0000256" key="1">
    <source>
        <dbReference type="SAM" id="MobiDB-lite"/>
    </source>
</evidence>
<gene>
    <name evidence="2" type="ORF">FB45DRAFT_931704</name>
</gene>
<dbReference type="AlphaFoldDB" id="A0AAD7BE20"/>
<feature type="region of interest" description="Disordered" evidence="1">
    <location>
        <begin position="262"/>
        <end position="290"/>
    </location>
</feature>
<protein>
    <submittedName>
        <fullName evidence="2">Uncharacterized protein</fullName>
    </submittedName>
</protein>
<dbReference type="Proteomes" id="UP001221142">
    <property type="component" value="Unassembled WGS sequence"/>
</dbReference>
<feature type="compositionally biased region" description="Basic and acidic residues" evidence="1">
    <location>
        <begin position="591"/>
        <end position="606"/>
    </location>
</feature>
<sequence>MKRHGSTSASFMELYNSLPPEARQSLVEKKLAPLLDSVPKERAKKVMKSANSLQSRYSDIPVLDLKAKQKEIHFLLDELSRDSKRAIVPERSHREELLVEVVDSMVNWLNDIWTVVYEYNVHFEDAHRCLLFIGEVLGTLKTLPGLDGHCKCFSHLKVAFSIKRKGETVRKFNLAGPRHIDQALLWIWRDLFLSMFAKQKSTKRIPEMLLEIEDCLGWRALERLLYGGYRRITPLDGDYEDDYDEDDECESGVFMEEDMCLDESSVPDDSDDSDDDDSEDEDEDEDSWRCPCPLHGSHWSDTINDQRGALRDLVYDRLISIFELTPSYPIFSSIIAINPNESETESKLLDTLSEIAPSSADTLVAALSIHIHCGEGHPGTLMALLDEHSHLLRPRDAPVLQRVVNFLTQFSSYQTRALQFAEKEILSTLAAVRASVRSAFSLVEDKMQLQCDRIVLGRQQRITDWVQNVSTPGSAPAHPMALAAMLMGFPLPVDMDEGDDMDVLGFLDSDQLDLRERFDGWISLVSTLKGGNSVLGRVYVKTMEEMPYFKVNDIVEEMLSRLGERPNKVYILDAVDTVLTFAKSQRKKMAARIEKRKKNEAAKKAAAEAAAAPPPGPVPPLDLPPHINQRNGYPFSFISTSHPPGPSTSSSLPPVPGGMEDVD</sequence>
<keyword evidence="3" id="KW-1185">Reference proteome</keyword>
<feature type="compositionally biased region" description="Acidic residues" evidence="1">
    <location>
        <begin position="262"/>
        <end position="286"/>
    </location>
</feature>
<proteinExistence type="predicted"/>
<evidence type="ECO:0000313" key="2">
    <source>
        <dbReference type="EMBL" id="KAJ7618462.1"/>
    </source>
</evidence>
<feature type="region of interest" description="Disordered" evidence="1">
    <location>
        <begin position="590"/>
        <end position="663"/>
    </location>
</feature>
<dbReference type="EMBL" id="JARKIF010000019">
    <property type="protein sequence ID" value="KAJ7618462.1"/>
    <property type="molecule type" value="Genomic_DNA"/>
</dbReference>
<evidence type="ECO:0000313" key="3">
    <source>
        <dbReference type="Proteomes" id="UP001221142"/>
    </source>
</evidence>
<accession>A0AAD7BE20</accession>